<dbReference type="PANTHER" id="PTHR24421">
    <property type="entry name" value="NITRATE/NITRITE SENSOR PROTEIN NARX-RELATED"/>
    <property type="match status" value="1"/>
</dbReference>
<keyword evidence="3" id="KW-0902">Two-component regulatory system</keyword>
<dbReference type="SUPFAM" id="SSF55874">
    <property type="entry name" value="ATPase domain of HSP90 chaperone/DNA topoisomerase II/histidine kinase"/>
    <property type="match status" value="1"/>
</dbReference>
<dbReference type="GO" id="GO:0016020">
    <property type="term" value="C:membrane"/>
    <property type="evidence" value="ECO:0007669"/>
    <property type="project" value="InterPro"/>
</dbReference>
<dbReference type="SUPFAM" id="SSF55781">
    <property type="entry name" value="GAF domain-like"/>
    <property type="match status" value="2"/>
</dbReference>
<feature type="region of interest" description="Disordered" evidence="4">
    <location>
        <begin position="82"/>
        <end position="108"/>
    </location>
</feature>
<evidence type="ECO:0000256" key="3">
    <source>
        <dbReference type="ARBA" id="ARBA00023012"/>
    </source>
</evidence>
<keyword evidence="2" id="KW-0418">Kinase</keyword>
<protein>
    <submittedName>
        <fullName evidence="6">GAF domain-containing protein</fullName>
    </submittedName>
</protein>
<dbReference type="InterPro" id="IPR036890">
    <property type="entry name" value="HATPase_C_sf"/>
</dbReference>
<reference evidence="6 7" key="1">
    <citation type="submission" date="2019-06" db="EMBL/GenBank/DDBJ databases">
        <title>Sequencing the genomes of 1000 actinobacteria strains.</title>
        <authorList>
            <person name="Klenk H.-P."/>
        </authorList>
    </citation>
    <scope>NUCLEOTIDE SEQUENCE [LARGE SCALE GENOMIC DNA]</scope>
    <source>
        <strain evidence="6 7">DSM 25218</strain>
    </source>
</reference>
<dbReference type="Gene3D" id="3.30.450.40">
    <property type="match status" value="2"/>
</dbReference>
<evidence type="ECO:0000256" key="2">
    <source>
        <dbReference type="ARBA" id="ARBA00022777"/>
    </source>
</evidence>
<dbReference type="InterPro" id="IPR050482">
    <property type="entry name" value="Sensor_HK_TwoCompSys"/>
</dbReference>
<dbReference type="AlphaFoldDB" id="A0A543ABQ6"/>
<proteinExistence type="predicted"/>
<keyword evidence="7" id="KW-1185">Reference proteome</keyword>
<feature type="domain" description="Histidine kinase/HSP90-like ATPase" evidence="5">
    <location>
        <begin position="461"/>
        <end position="551"/>
    </location>
</feature>
<gene>
    <name evidence="6" type="ORF">FB381_3838</name>
</gene>
<evidence type="ECO:0000259" key="5">
    <source>
        <dbReference type="SMART" id="SM00387"/>
    </source>
</evidence>
<dbReference type="InterPro" id="IPR011712">
    <property type="entry name" value="Sig_transdc_His_kin_sub3_dim/P"/>
</dbReference>
<dbReference type="Pfam" id="PF01590">
    <property type="entry name" value="GAF"/>
    <property type="match status" value="1"/>
</dbReference>
<organism evidence="6 7">
    <name type="scientific">Nocardioides albertanoniae</name>
    <dbReference type="NCBI Taxonomy" id="1175486"/>
    <lineage>
        <taxon>Bacteria</taxon>
        <taxon>Bacillati</taxon>
        <taxon>Actinomycetota</taxon>
        <taxon>Actinomycetes</taxon>
        <taxon>Propionibacteriales</taxon>
        <taxon>Nocardioidaceae</taxon>
        <taxon>Nocardioides</taxon>
    </lineage>
</organism>
<dbReference type="InterPro" id="IPR003018">
    <property type="entry name" value="GAF"/>
</dbReference>
<dbReference type="Pfam" id="PF07730">
    <property type="entry name" value="HisKA_3"/>
    <property type="match status" value="1"/>
</dbReference>
<evidence type="ECO:0000313" key="6">
    <source>
        <dbReference type="EMBL" id="TQL69916.1"/>
    </source>
</evidence>
<evidence type="ECO:0000256" key="1">
    <source>
        <dbReference type="ARBA" id="ARBA00022679"/>
    </source>
</evidence>
<dbReference type="PANTHER" id="PTHR24421:SF56">
    <property type="entry name" value="OXYGEN SENSOR HISTIDINE KINASE RESPONSE REGULATOR DOST"/>
    <property type="match status" value="1"/>
</dbReference>
<evidence type="ECO:0000313" key="7">
    <source>
        <dbReference type="Proteomes" id="UP000320209"/>
    </source>
</evidence>
<dbReference type="Pfam" id="PF02518">
    <property type="entry name" value="HATPase_c"/>
    <property type="match status" value="1"/>
</dbReference>
<dbReference type="Gene3D" id="3.30.565.10">
    <property type="entry name" value="Histidine kinase-like ATPase, C-terminal domain"/>
    <property type="match status" value="1"/>
</dbReference>
<sequence length="553" mass="59531">MTTDATEDLTGLEPSARSLLDAVIAMSSELDLSAMLERITRSACELTGAGYGALGVLGSDGDLQDLITFGRQQEPTLRVVGKSHGRRARADVEAENPPTTPPSGTRVADVKAPEALRMLTPSGSASETSGDGGSHALRTGDPGKRRFLEVPLRIKDHDFGHLLLSEKAGGADFTNHDEQLVVALARAAGAQIDRVRELDLSEQRRKWLEASAELNRALTPPLDHTVALERMCETALPLMRAIGVGAGTRIEHGLVSGVAAVSGQEDRVRAVTEKIPVLIDRRIIEPLDLEVDGLHVVVAPVRSTLAGRGALLAIYEKASEAQDEHERELFFGFAGQAALALDRLRAVEDRADLAVITDRDRIARDLHDVVIQRLFAIGLQLEALGRDPLEVESLSQRLSDQVDALDQTIKDVRGSIFDLSNHDASSLRAQVREVVREYAGVMDFTPEIKITGPVDTAVPEAVRNHLLPVLREAVSNLARHAQAHSAQIELTLEDDEIKLVVRDDGSGVPEEAEESGLKNARCRAVQLGGQLEIGPGKPGGTELVWQVPITAGV</sequence>
<dbReference type="Proteomes" id="UP000320209">
    <property type="component" value="Unassembled WGS sequence"/>
</dbReference>
<dbReference type="SMART" id="SM00387">
    <property type="entry name" value="HATPase_c"/>
    <property type="match status" value="1"/>
</dbReference>
<dbReference type="GO" id="GO:0046983">
    <property type="term" value="F:protein dimerization activity"/>
    <property type="evidence" value="ECO:0007669"/>
    <property type="project" value="InterPro"/>
</dbReference>
<dbReference type="EMBL" id="VFOV01000001">
    <property type="protein sequence ID" value="TQL69916.1"/>
    <property type="molecule type" value="Genomic_DNA"/>
</dbReference>
<dbReference type="CDD" id="cd16917">
    <property type="entry name" value="HATPase_UhpB-NarQ-NarX-like"/>
    <property type="match status" value="1"/>
</dbReference>
<dbReference type="InterPro" id="IPR003594">
    <property type="entry name" value="HATPase_dom"/>
</dbReference>
<dbReference type="RefSeq" id="WP_141781735.1">
    <property type="nucleotide sequence ID" value="NZ_VFOV01000001.1"/>
</dbReference>
<dbReference type="Gene3D" id="1.20.5.1930">
    <property type="match status" value="1"/>
</dbReference>
<name>A0A543ABQ6_9ACTN</name>
<feature type="region of interest" description="Disordered" evidence="4">
    <location>
        <begin position="120"/>
        <end position="142"/>
    </location>
</feature>
<dbReference type="GO" id="GO:0000155">
    <property type="term" value="F:phosphorelay sensor kinase activity"/>
    <property type="evidence" value="ECO:0007669"/>
    <property type="project" value="InterPro"/>
</dbReference>
<comment type="caution">
    <text evidence="6">The sequence shown here is derived from an EMBL/GenBank/DDBJ whole genome shotgun (WGS) entry which is preliminary data.</text>
</comment>
<keyword evidence="1" id="KW-0808">Transferase</keyword>
<accession>A0A543ABQ6</accession>
<dbReference type="OrthoDB" id="5241249at2"/>
<evidence type="ECO:0000256" key="4">
    <source>
        <dbReference type="SAM" id="MobiDB-lite"/>
    </source>
</evidence>
<dbReference type="InterPro" id="IPR029016">
    <property type="entry name" value="GAF-like_dom_sf"/>
</dbReference>